<name>A0A449A4U6_9BACT</name>
<dbReference type="KEGG" id="mnu:NCTC10166_00218"/>
<dbReference type="GO" id="GO:0006508">
    <property type="term" value="P:proteolysis"/>
    <property type="evidence" value="ECO:0007669"/>
    <property type="project" value="UniProtKB-KW"/>
</dbReference>
<dbReference type="PANTHER" id="PTHR43327:SF10">
    <property type="entry name" value="STOMATIN-LIKE PROTEIN 2, MITOCHONDRIAL"/>
    <property type="match status" value="1"/>
</dbReference>
<evidence type="ECO:0000256" key="2">
    <source>
        <dbReference type="SAM" id="Phobius"/>
    </source>
</evidence>
<evidence type="ECO:0000313" key="4">
    <source>
        <dbReference type="EMBL" id="VEU59259.1"/>
    </source>
</evidence>
<feature type="transmembrane region" description="Helical" evidence="2">
    <location>
        <begin position="6"/>
        <end position="26"/>
    </location>
</feature>
<dbReference type="AlphaFoldDB" id="A0A449A4U6"/>
<dbReference type="InterPro" id="IPR036013">
    <property type="entry name" value="Band_7/SPFH_dom_sf"/>
</dbReference>
<dbReference type="GO" id="GO:0098552">
    <property type="term" value="C:side of membrane"/>
    <property type="evidence" value="ECO:0007669"/>
    <property type="project" value="UniProtKB-ARBA"/>
</dbReference>
<gene>
    <name evidence="4" type="primary">qmcA</name>
    <name evidence="4" type="ORF">NCTC10166_00218</name>
</gene>
<evidence type="ECO:0000256" key="1">
    <source>
        <dbReference type="ARBA" id="ARBA00008164"/>
    </source>
</evidence>
<sequence length="298" mass="33088">MVGIILGSIFIILFLIFIISLLILGIKKISQSEFAVVERLGKYNKTLDKGMNFIIPFVDKIVLSENFKEKALDFSEQAAITKDNSTILVDTVVFLQITDPQRYAYGAEKPLVAIENLCYTTLRNLIGELELDQTLTSRDTINSKLTIILDSAANSWGIKIHRVELKNITPPVDVQKSMEKQLRAEREKRANILEAEGFKIASILKAEGEKEAAILNAEAEKATKILKAEGERRSLELLNSVKISDSVLTLKAIEKISDLANGKATKIIIPPNLQNVASIMGATSGILDLNNQKHREKE</sequence>
<dbReference type="RefSeq" id="WP_129719662.1">
    <property type="nucleotide sequence ID" value="NZ_LR214951.1"/>
</dbReference>
<dbReference type="EMBL" id="LR214951">
    <property type="protein sequence ID" value="VEU59259.1"/>
    <property type="molecule type" value="Genomic_DNA"/>
</dbReference>
<dbReference type="PANTHER" id="PTHR43327">
    <property type="entry name" value="STOMATIN-LIKE PROTEIN 2, MITOCHONDRIAL"/>
    <property type="match status" value="1"/>
</dbReference>
<evidence type="ECO:0000313" key="5">
    <source>
        <dbReference type="Proteomes" id="UP000289440"/>
    </source>
</evidence>
<dbReference type="Pfam" id="PF01145">
    <property type="entry name" value="Band_7"/>
    <property type="match status" value="1"/>
</dbReference>
<dbReference type="Gene3D" id="3.30.479.30">
    <property type="entry name" value="Band 7 domain"/>
    <property type="match status" value="1"/>
</dbReference>
<keyword evidence="4" id="KW-0378">Hydrolase</keyword>
<dbReference type="InterPro" id="IPR001107">
    <property type="entry name" value="Band_7"/>
</dbReference>
<proteinExistence type="inferred from homology"/>
<dbReference type="SUPFAM" id="SSF117892">
    <property type="entry name" value="Band 7/SPFH domain"/>
    <property type="match status" value="1"/>
</dbReference>
<comment type="similarity">
    <text evidence="1">Belongs to the band 7/mec-2 family.</text>
</comment>
<keyword evidence="5" id="KW-1185">Reference proteome</keyword>
<feature type="domain" description="Band 7" evidence="3">
    <location>
        <begin position="24"/>
        <end position="182"/>
    </location>
</feature>
<dbReference type="InterPro" id="IPR001972">
    <property type="entry name" value="Stomatin_HflK_fam"/>
</dbReference>
<reference evidence="4 5" key="1">
    <citation type="submission" date="2019-01" db="EMBL/GenBank/DDBJ databases">
        <authorList>
            <consortium name="Pathogen Informatics"/>
        </authorList>
    </citation>
    <scope>NUCLEOTIDE SEQUENCE [LARGE SCALE GENOMIC DNA]</scope>
    <source>
        <strain evidence="4 5">NCTC10166</strain>
    </source>
</reference>
<dbReference type="SMART" id="SM00244">
    <property type="entry name" value="PHB"/>
    <property type="match status" value="1"/>
</dbReference>
<dbReference type="Proteomes" id="UP000289440">
    <property type="component" value="Chromosome"/>
</dbReference>
<protein>
    <submittedName>
        <fullName evidence="4">Membrane protease subunits, stomatin/prohibitin-like protein</fullName>
    </submittedName>
</protein>
<accession>A0A449A4U6</accession>
<dbReference type="CDD" id="cd08829">
    <property type="entry name" value="SPFH_paraslipin"/>
    <property type="match status" value="1"/>
</dbReference>
<dbReference type="GO" id="GO:0005886">
    <property type="term" value="C:plasma membrane"/>
    <property type="evidence" value="ECO:0007669"/>
    <property type="project" value="UniProtKB-ARBA"/>
</dbReference>
<dbReference type="GO" id="GO:0008233">
    <property type="term" value="F:peptidase activity"/>
    <property type="evidence" value="ECO:0007669"/>
    <property type="project" value="UniProtKB-KW"/>
</dbReference>
<keyword evidence="2" id="KW-0472">Membrane</keyword>
<keyword evidence="2" id="KW-0812">Transmembrane</keyword>
<evidence type="ECO:0000259" key="3">
    <source>
        <dbReference type="SMART" id="SM00244"/>
    </source>
</evidence>
<dbReference type="OrthoDB" id="9809197at2"/>
<dbReference type="FunFam" id="3.30.479.30:FF:000004">
    <property type="entry name" value="Putative membrane protease family, stomatin"/>
    <property type="match status" value="1"/>
</dbReference>
<keyword evidence="2" id="KW-1133">Transmembrane helix</keyword>
<keyword evidence="4" id="KW-0645">Protease</keyword>
<organism evidence="4 5">
    <name type="scientific">Mesomycoplasma neurolyticum</name>
    <dbReference type="NCBI Taxonomy" id="2120"/>
    <lineage>
        <taxon>Bacteria</taxon>
        <taxon>Bacillati</taxon>
        <taxon>Mycoplasmatota</taxon>
        <taxon>Mycoplasmoidales</taxon>
        <taxon>Metamycoplasmataceae</taxon>
        <taxon>Mesomycoplasma</taxon>
    </lineage>
</organism>
<dbReference type="InterPro" id="IPR050710">
    <property type="entry name" value="Band7/mec-2_domain"/>
</dbReference>
<dbReference type="PRINTS" id="PR00721">
    <property type="entry name" value="STOMATIN"/>
</dbReference>